<proteinExistence type="predicted"/>
<name>G0MCS5_CAEBE</name>
<dbReference type="InterPro" id="IPR002083">
    <property type="entry name" value="MATH/TRAF_dom"/>
</dbReference>
<dbReference type="Pfam" id="PF00917">
    <property type="entry name" value="MATH"/>
    <property type="match status" value="2"/>
</dbReference>
<feature type="region of interest" description="Disordered" evidence="1">
    <location>
        <begin position="392"/>
        <end position="423"/>
    </location>
</feature>
<feature type="domain" description="MATH" evidence="2">
    <location>
        <begin position="209"/>
        <end position="301"/>
    </location>
</feature>
<protein>
    <recommendedName>
        <fullName evidence="2">MATH domain-containing protein</fullName>
    </recommendedName>
</protein>
<dbReference type="AlphaFoldDB" id="G0MCS5"/>
<dbReference type="PANTHER" id="PTHR46308:SF1">
    <property type="entry name" value="MATH DOMAIN-CONTAINING PROTEIN"/>
    <property type="match status" value="1"/>
</dbReference>
<evidence type="ECO:0000256" key="1">
    <source>
        <dbReference type="SAM" id="MobiDB-lite"/>
    </source>
</evidence>
<feature type="region of interest" description="Disordered" evidence="1">
    <location>
        <begin position="168"/>
        <end position="199"/>
    </location>
</feature>
<dbReference type="HOGENOM" id="CLU_463247_0_0_1"/>
<feature type="compositionally biased region" description="Basic and acidic residues" evidence="1">
    <location>
        <begin position="406"/>
        <end position="419"/>
    </location>
</feature>
<dbReference type="SMART" id="SM00061">
    <property type="entry name" value="MATH"/>
    <property type="match status" value="3"/>
</dbReference>
<gene>
    <name evidence="3" type="ORF">CAEBREN_09523</name>
</gene>
<evidence type="ECO:0000259" key="2">
    <source>
        <dbReference type="SMART" id="SM00061"/>
    </source>
</evidence>
<dbReference type="CDD" id="cd00121">
    <property type="entry name" value="MATH"/>
    <property type="match status" value="2"/>
</dbReference>
<evidence type="ECO:0000313" key="4">
    <source>
        <dbReference type="Proteomes" id="UP000008068"/>
    </source>
</evidence>
<evidence type="ECO:0000313" key="3">
    <source>
        <dbReference type="EMBL" id="EGT49729.1"/>
    </source>
</evidence>
<feature type="compositionally biased region" description="Basic and acidic residues" evidence="1">
    <location>
        <begin position="168"/>
        <end position="186"/>
    </location>
</feature>
<dbReference type="SUPFAM" id="SSF49599">
    <property type="entry name" value="TRAF domain-like"/>
    <property type="match status" value="1"/>
</dbReference>
<feature type="region of interest" description="Disordered" evidence="1">
    <location>
        <begin position="1"/>
        <end position="38"/>
    </location>
</feature>
<dbReference type="EMBL" id="GL379790">
    <property type="protein sequence ID" value="EGT49729.1"/>
    <property type="molecule type" value="Genomic_DNA"/>
</dbReference>
<reference evidence="4" key="1">
    <citation type="submission" date="2011-07" db="EMBL/GenBank/DDBJ databases">
        <authorList>
            <consortium name="Caenorhabditis brenneri Sequencing and Analysis Consortium"/>
            <person name="Wilson R.K."/>
        </authorList>
    </citation>
    <scope>NUCLEOTIDE SEQUENCE [LARGE SCALE GENOMIC DNA]</scope>
    <source>
        <strain evidence="4">PB2801</strain>
    </source>
</reference>
<dbReference type="PANTHER" id="PTHR46308">
    <property type="entry name" value="MATH (MEPRIN-ASSOCIATED TRAF HOMOLOGY) DOMAIN CONTAINING"/>
    <property type="match status" value="1"/>
</dbReference>
<accession>G0MCS5</accession>
<feature type="domain" description="MATH" evidence="2">
    <location>
        <begin position="439"/>
        <end position="535"/>
    </location>
</feature>
<organism evidence="4">
    <name type="scientific">Caenorhabditis brenneri</name>
    <name type="common">Nematode worm</name>
    <dbReference type="NCBI Taxonomy" id="135651"/>
    <lineage>
        <taxon>Eukaryota</taxon>
        <taxon>Metazoa</taxon>
        <taxon>Ecdysozoa</taxon>
        <taxon>Nematoda</taxon>
        <taxon>Chromadorea</taxon>
        <taxon>Rhabditida</taxon>
        <taxon>Rhabditina</taxon>
        <taxon>Rhabditomorpha</taxon>
        <taxon>Rhabditoidea</taxon>
        <taxon>Rhabditidae</taxon>
        <taxon>Peloderinae</taxon>
        <taxon>Caenorhabditis</taxon>
    </lineage>
</organism>
<dbReference type="Proteomes" id="UP000008068">
    <property type="component" value="Unassembled WGS sequence"/>
</dbReference>
<keyword evidence="4" id="KW-1185">Reference proteome</keyword>
<dbReference type="InParanoid" id="G0MCS5"/>
<sequence length="589" mass="68632">MPEQLAQPGIDKDSPFAEVNEDSKLELGNENGTEKETIPTLNNSKKFKLKHIFKKVSTLEDGKIMKSPTEEHFGLPWRLSINRCNGYIHVKARCLEHRENNDWAMELIPTINALTENQKYICSIKKLPILGTKSKVTKMSTRQQKAIEDLHNEVESLRNEMAEIKKNLEESVKNEKENGRKRKGEEDGGSSSAKKPAPEKSPFLAKHFVIKHKWENLLEMKEGETRTSPEEENFGLTCGMEIVRRDDNFETRYFCRKPLLKNDTVHFLWVVKGTLSKSGSVFKHYGNSGTEWSHSFKATELTDWEEKMKMNNGSSYDVEVNFYFKRTSGFYKENLKDFDETMEKFADVVIIVQGQKFFVSNFSMERQTRQQKVIDDIKNDLEGLRSEMAEIKKKQEEDLENRKKRKVDETDNSKDEPAKKFSMPQKQPTLPLYSAKSFKLKHTFDKISTLQENETRMSPIDEHFGVNWILKICRSNGYIQFNFECQEPPGISYTVETNMKIMFGIGRYYYCYEKLLLGGLCRGFQNRSFIKWDTRNESRYIDNDTLLVKRRIMPVFKTLSDVQCINPKDLDDLDKDSAIDLLRKVINSK</sequence>
<feature type="compositionally biased region" description="Basic and acidic residues" evidence="1">
    <location>
        <begin position="10"/>
        <end position="37"/>
    </location>
</feature>
<feature type="domain" description="MATH" evidence="2">
    <location>
        <begin position="48"/>
        <end position="139"/>
    </location>
</feature>